<dbReference type="InterPro" id="IPR027417">
    <property type="entry name" value="P-loop_NTPase"/>
</dbReference>
<reference evidence="3 4" key="1">
    <citation type="submission" date="2022-12" db="EMBL/GenBank/DDBJ databases">
        <title>Coexistence and Characterization of a Novel Tigecycline Resistance gene tet(X) variant and blaNDM-1 in a Pseudomonas caeni Isolate of Chicken Origin.</title>
        <authorList>
            <person name="Lu X."/>
            <person name="Zhang L."/>
            <person name="Li R."/>
            <person name="Wang Z."/>
        </authorList>
    </citation>
    <scope>NUCLEOTIDE SEQUENCE [LARGE SCALE GENOMIC DNA]</scope>
    <source>
        <strain evidence="3 4">CE14</strain>
    </source>
</reference>
<evidence type="ECO:0000313" key="4">
    <source>
        <dbReference type="Proteomes" id="UP001212189"/>
    </source>
</evidence>
<name>A0AAE9VQL1_9GAMM</name>
<keyword evidence="4" id="KW-1185">Reference proteome</keyword>
<dbReference type="PIRSF" id="PIRSF009320">
    <property type="entry name" value="Nuc_binding_HP_1000"/>
    <property type="match status" value="1"/>
</dbReference>
<dbReference type="RefSeq" id="WP_269818595.1">
    <property type="nucleotide sequence ID" value="NZ_CP114976.1"/>
</dbReference>
<dbReference type="Gene3D" id="3.40.50.300">
    <property type="entry name" value="P-loop containing nucleotide triphosphate hydrolases"/>
    <property type="match status" value="1"/>
</dbReference>
<dbReference type="SUPFAM" id="SSF52540">
    <property type="entry name" value="P-loop containing nucleoside triphosphate hydrolases"/>
    <property type="match status" value="1"/>
</dbReference>
<dbReference type="InterPro" id="IPR050678">
    <property type="entry name" value="DNA_Partitioning_ATPase"/>
</dbReference>
<dbReference type="FunFam" id="3.40.50.300:FF:000285">
    <property type="entry name" value="Sporulation initiation inhibitor Soj"/>
    <property type="match status" value="1"/>
</dbReference>
<organism evidence="3 4">
    <name type="scientific">Denitrificimonas caeni</name>
    <dbReference type="NCBI Taxonomy" id="521720"/>
    <lineage>
        <taxon>Bacteria</taxon>
        <taxon>Pseudomonadati</taxon>
        <taxon>Pseudomonadota</taxon>
        <taxon>Gammaproteobacteria</taxon>
        <taxon>Pseudomonadales</taxon>
        <taxon>Pseudomonadaceae</taxon>
        <taxon>Denitrificimonas</taxon>
    </lineage>
</organism>
<dbReference type="CDD" id="cd02042">
    <property type="entry name" value="ParAB_family"/>
    <property type="match status" value="1"/>
</dbReference>
<protein>
    <submittedName>
        <fullName evidence="3">ParA family protein</fullName>
    </submittedName>
</protein>
<dbReference type="PANTHER" id="PTHR13696:SF52">
    <property type="entry name" value="PARA FAMILY PROTEIN CT_582"/>
    <property type="match status" value="1"/>
</dbReference>
<evidence type="ECO:0000313" key="3">
    <source>
        <dbReference type="EMBL" id="WBE25653.1"/>
    </source>
</evidence>
<evidence type="ECO:0000256" key="1">
    <source>
        <dbReference type="ARBA" id="ARBA00060876"/>
    </source>
</evidence>
<dbReference type="Pfam" id="PF13614">
    <property type="entry name" value="AAA_31"/>
    <property type="match status" value="1"/>
</dbReference>
<dbReference type="Proteomes" id="UP001212189">
    <property type="component" value="Chromosome"/>
</dbReference>
<comment type="similarity">
    <text evidence="1">To B.subtilis soj.</text>
</comment>
<accession>A0AAE9VQL1</accession>
<dbReference type="AlphaFoldDB" id="A0AAE9VQL1"/>
<dbReference type="EMBL" id="CP114976">
    <property type="protein sequence ID" value="WBE25653.1"/>
    <property type="molecule type" value="Genomic_DNA"/>
</dbReference>
<evidence type="ECO:0000259" key="2">
    <source>
        <dbReference type="Pfam" id="PF13614"/>
    </source>
</evidence>
<proteinExistence type="predicted"/>
<gene>
    <name evidence="3" type="ORF">O6P33_02050</name>
</gene>
<dbReference type="KEGG" id="dce:O6P33_02050"/>
<feature type="domain" description="AAA" evidence="2">
    <location>
        <begin position="3"/>
        <end position="178"/>
    </location>
</feature>
<sequence length="263" mass="28693">MGKVLAIANQKGGVGKTTTCINLAASLVATRRHVLLIDLDPQGNATMGSGIDKHSLQHSVLDVLTGQADLIDVMQFSEHGGYQLLPSNRDLIAAEVALLDLPNKERRLLEALKPVRGNYDYILIDCPPSLSMLTINALVAADGVMIPMQCEYFALEGLTDLIGSIQRIADQLNPELQIEGILRTMYDPRLSLTNDVSQQLKEHFGDKLYDTVIPRNVRLAEAPSHGLPALAYDKQSRGALAYLALAGELSRRQRASQRAATRT</sequence>
<dbReference type="PANTHER" id="PTHR13696">
    <property type="entry name" value="P-LOOP CONTAINING NUCLEOSIDE TRIPHOSPHATE HYDROLASE"/>
    <property type="match status" value="1"/>
</dbReference>
<dbReference type="InterPro" id="IPR025669">
    <property type="entry name" value="AAA_dom"/>
</dbReference>